<name>A0A699JQL8_TANCI</name>
<feature type="compositionally biased region" description="Basic and acidic residues" evidence="1">
    <location>
        <begin position="22"/>
        <end position="32"/>
    </location>
</feature>
<comment type="caution">
    <text evidence="2">The sequence shown here is derived from an EMBL/GenBank/DDBJ whole genome shotgun (WGS) entry which is preliminary data.</text>
</comment>
<accession>A0A699JQL8</accession>
<protein>
    <recommendedName>
        <fullName evidence="3">Reverse transcriptase domain-containing protein</fullName>
    </recommendedName>
</protein>
<organism evidence="2">
    <name type="scientific">Tanacetum cinerariifolium</name>
    <name type="common">Dalmatian daisy</name>
    <name type="synonym">Chrysanthemum cinerariifolium</name>
    <dbReference type="NCBI Taxonomy" id="118510"/>
    <lineage>
        <taxon>Eukaryota</taxon>
        <taxon>Viridiplantae</taxon>
        <taxon>Streptophyta</taxon>
        <taxon>Embryophyta</taxon>
        <taxon>Tracheophyta</taxon>
        <taxon>Spermatophyta</taxon>
        <taxon>Magnoliopsida</taxon>
        <taxon>eudicotyledons</taxon>
        <taxon>Gunneridae</taxon>
        <taxon>Pentapetalae</taxon>
        <taxon>asterids</taxon>
        <taxon>campanulids</taxon>
        <taxon>Asterales</taxon>
        <taxon>Asteraceae</taxon>
        <taxon>Asteroideae</taxon>
        <taxon>Anthemideae</taxon>
        <taxon>Anthemidinae</taxon>
        <taxon>Tanacetum</taxon>
    </lineage>
</organism>
<reference evidence="2" key="1">
    <citation type="journal article" date="2019" name="Sci. Rep.">
        <title>Draft genome of Tanacetum cinerariifolium, the natural source of mosquito coil.</title>
        <authorList>
            <person name="Yamashiro T."/>
            <person name="Shiraishi A."/>
            <person name="Satake H."/>
            <person name="Nakayama K."/>
        </authorList>
    </citation>
    <scope>NUCLEOTIDE SEQUENCE</scope>
</reference>
<dbReference type="AlphaFoldDB" id="A0A699JQL8"/>
<gene>
    <name evidence="2" type="ORF">Tci_624265</name>
</gene>
<evidence type="ECO:0008006" key="3">
    <source>
        <dbReference type="Google" id="ProtNLM"/>
    </source>
</evidence>
<feature type="compositionally biased region" description="Polar residues" evidence="1">
    <location>
        <begin position="1"/>
        <end position="12"/>
    </location>
</feature>
<proteinExistence type="predicted"/>
<evidence type="ECO:0000313" key="2">
    <source>
        <dbReference type="EMBL" id="GFA52293.1"/>
    </source>
</evidence>
<dbReference type="EMBL" id="BKCJ010438908">
    <property type="protein sequence ID" value="GFA52293.1"/>
    <property type="molecule type" value="Genomic_DNA"/>
</dbReference>
<evidence type="ECO:0000256" key="1">
    <source>
        <dbReference type="SAM" id="MobiDB-lite"/>
    </source>
</evidence>
<feature type="region of interest" description="Disordered" evidence="1">
    <location>
        <begin position="1"/>
        <end position="34"/>
    </location>
</feature>
<sequence length="170" mass="18938">MSAMANTASIVTTVMKPATNPGREKTPRDADATPRASIQEFCEEYYEDILPIIMDKIRRDKRKEIHDRLDFGEGSKERRIKKVLTTQVPEPCPRDRTGQLPGIVLAIEAALTGETLLMEIVLKVETAPVPSGSHMIAPILLSRQLPNLHVLSKTRSNNLSTTSSPYLNQF</sequence>